<reference evidence="2 3" key="1">
    <citation type="submission" date="2020-07" db="EMBL/GenBank/DDBJ databases">
        <title>Sequencing the genomes of 1000 actinobacteria strains.</title>
        <authorList>
            <person name="Klenk H.-P."/>
        </authorList>
    </citation>
    <scope>NUCLEOTIDE SEQUENCE [LARGE SCALE GENOMIC DNA]</scope>
    <source>
        <strain evidence="2 3">DSM 21349</strain>
    </source>
</reference>
<dbReference type="Pfam" id="PF14528">
    <property type="entry name" value="LAGLIDADG_3"/>
    <property type="match status" value="1"/>
</dbReference>
<accession>A0A7W3PAI8</accession>
<dbReference type="Proteomes" id="UP000580910">
    <property type="component" value="Unassembled WGS sequence"/>
</dbReference>
<evidence type="ECO:0000313" key="2">
    <source>
        <dbReference type="EMBL" id="MBA8804780.1"/>
    </source>
</evidence>
<proteinExistence type="predicted"/>
<gene>
    <name evidence="2" type="ORF">FB382_003071</name>
</gene>
<dbReference type="AlphaFoldDB" id="A0A7W3PAI8"/>
<organism evidence="2 3">
    <name type="scientific">Nocardioides ginsengisegetis</name>
    <dbReference type="NCBI Taxonomy" id="661491"/>
    <lineage>
        <taxon>Bacteria</taxon>
        <taxon>Bacillati</taxon>
        <taxon>Actinomycetota</taxon>
        <taxon>Actinomycetes</taxon>
        <taxon>Propionibacteriales</taxon>
        <taxon>Nocardioidaceae</taxon>
        <taxon>Nocardioides</taxon>
    </lineage>
</organism>
<dbReference type="EMBL" id="JACGXA010000001">
    <property type="protein sequence ID" value="MBA8804780.1"/>
    <property type="molecule type" value="Genomic_DNA"/>
</dbReference>
<comment type="caution">
    <text evidence="2">The sequence shown here is derived from an EMBL/GenBank/DDBJ whole genome shotgun (WGS) entry which is preliminary data.</text>
</comment>
<dbReference type="RefSeq" id="WP_182540570.1">
    <property type="nucleotide sequence ID" value="NZ_JACGXA010000001.1"/>
</dbReference>
<keyword evidence="3" id="KW-1185">Reference proteome</keyword>
<protein>
    <recommendedName>
        <fullName evidence="1">Homing endonuclease LAGLIDADG domain-containing protein</fullName>
    </recommendedName>
</protein>
<evidence type="ECO:0000313" key="3">
    <source>
        <dbReference type="Proteomes" id="UP000580910"/>
    </source>
</evidence>
<evidence type="ECO:0000259" key="1">
    <source>
        <dbReference type="Pfam" id="PF14528"/>
    </source>
</evidence>
<dbReference type="GO" id="GO:0004519">
    <property type="term" value="F:endonuclease activity"/>
    <property type="evidence" value="ECO:0007669"/>
    <property type="project" value="InterPro"/>
</dbReference>
<feature type="domain" description="Homing endonuclease LAGLIDADG" evidence="1">
    <location>
        <begin position="5"/>
        <end position="75"/>
    </location>
</feature>
<dbReference type="InterPro" id="IPR004860">
    <property type="entry name" value="LAGLIDADG_dom"/>
</dbReference>
<dbReference type="InterPro" id="IPR027434">
    <property type="entry name" value="Homing_endonucl"/>
</dbReference>
<name>A0A7W3PAI8_9ACTN</name>
<sequence>MTNDLALFLGAYLSEGHTTRSNWSVIFTNSVPSVLRDIQRAASNVFGLESRLTHQADRCPGLVVSSKRLVEFMEMLECGSRASNKKVPAIILDGRRQHAIRFMQGAALDGYTSHSYAGKWAICLESRAAIDGLQDLVTNLGIVNAQIPKFNKHMQKTYFELYAAGPWGQELSRQVSFLEPDKESRAVEYRDRAYRTALTDRIPGTQGPELYDLVPAGRSGRSGKGTGRQAFRHLCDSRSRHVTRESVRRVHAAGARLPAWLADVLDLEIRFSPVLAAGVTPLRAYPDPGFPCPTAP</sequence>
<dbReference type="Gene3D" id="3.10.28.10">
    <property type="entry name" value="Homing endonucleases"/>
    <property type="match status" value="1"/>
</dbReference>